<evidence type="ECO:0000313" key="1">
    <source>
        <dbReference type="EMBL" id="PWA89455.1"/>
    </source>
</evidence>
<reference evidence="1 2" key="1">
    <citation type="journal article" date="2018" name="Mol. Plant">
        <title>The genome of Artemisia annua provides insight into the evolution of Asteraceae family and artemisinin biosynthesis.</title>
        <authorList>
            <person name="Shen Q."/>
            <person name="Zhang L."/>
            <person name="Liao Z."/>
            <person name="Wang S."/>
            <person name="Yan T."/>
            <person name="Shi P."/>
            <person name="Liu M."/>
            <person name="Fu X."/>
            <person name="Pan Q."/>
            <person name="Wang Y."/>
            <person name="Lv Z."/>
            <person name="Lu X."/>
            <person name="Zhang F."/>
            <person name="Jiang W."/>
            <person name="Ma Y."/>
            <person name="Chen M."/>
            <person name="Hao X."/>
            <person name="Li L."/>
            <person name="Tang Y."/>
            <person name="Lv G."/>
            <person name="Zhou Y."/>
            <person name="Sun X."/>
            <person name="Brodelius P.E."/>
            <person name="Rose J.K.C."/>
            <person name="Tang K."/>
        </authorList>
    </citation>
    <scope>NUCLEOTIDE SEQUENCE [LARGE SCALE GENOMIC DNA]</scope>
    <source>
        <strain evidence="2">cv. Huhao1</strain>
        <tissue evidence="1">Leaf</tissue>
    </source>
</reference>
<proteinExistence type="predicted"/>
<dbReference type="OrthoDB" id="1918246at2759"/>
<dbReference type="PANTHER" id="PTHR31973:SF190">
    <property type="entry name" value="MULE TRANSPOSASE DOMAIN-CONTAINING PROTEIN"/>
    <property type="match status" value="1"/>
</dbReference>
<comment type="caution">
    <text evidence="1">The sequence shown here is derived from an EMBL/GenBank/DDBJ whole genome shotgun (WGS) entry which is preliminary data.</text>
</comment>
<dbReference type="AlphaFoldDB" id="A0A2U1PUP7"/>
<organism evidence="1 2">
    <name type="scientific">Artemisia annua</name>
    <name type="common">Sweet wormwood</name>
    <dbReference type="NCBI Taxonomy" id="35608"/>
    <lineage>
        <taxon>Eukaryota</taxon>
        <taxon>Viridiplantae</taxon>
        <taxon>Streptophyta</taxon>
        <taxon>Embryophyta</taxon>
        <taxon>Tracheophyta</taxon>
        <taxon>Spermatophyta</taxon>
        <taxon>Magnoliopsida</taxon>
        <taxon>eudicotyledons</taxon>
        <taxon>Gunneridae</taxon>
        <taxon>Pentapetalae</taxon>
        <taxon>asterids</taxon>
        <taxon>campanulids</taxon>
        <taxon>Asterales</taxon>
        <taxon>Asteraceae</taxon>
        <taxon>Asteroideae</taxon>
        <taxon>Anthemideae</taxon>
        <taxon>Artemisiinae</taxon>
        <taxon>Artemisia</taxon>
    </lineage>
</organism>
<dbReference type="PANTHER" id="PTHR31973">
    <property type="entry name" value="POLYPROTEIN, PUTATIVE-RELATED"/>
    <property type="match status" value="1"/>
</dbReference>
<dbReference type="Proteomes" id="UP000245207">
    <property type="component" value="Unassembled WGS sequence"/>
</dbReference>
<keyword evidence="2" id="KW-1185">Reference proteome</keyword>
<name>A0A2U1PUP7_ARTAN</name>
<evidence type="ECO:0000313" key="2">
    <source>
        <dbReference type="Proteomes" id="UP000245207"/>
    </source>
</evidence>
<protein>
    <submittedName>
        <fullName evidence="1">Transposase, MuDR, MULE transposase domain protein</fullName>
    </submittedName>
</protein>
<dbReference type="STRING" id="35608.A0A2U1PUP7"/>
<dbReference type="EMBL" id="PKPP01000715">
    <property type="protein sequence ID" value="PWA89455.1"/>
    <property type="molecule type" value="Genomic_DNA"/>
</dbReference>
<gene>
    <name evidence="1" type="ORF">CTI12_AA109780</name>
</gene>
<sequence>MHVLLREYAQELVNQNIRTTVRIYVQLEPNPESSTRTLKRVYVSLGALKQGFKACAREFLGLDGFSISGPFPGQLLTKVGIDANNGIYPVAYAVVDALNKATWCWFLKLLGEDLGITASSLSFLIGKRCTFLLYN</sequence>
<accession>A0A2U1PUP7</accession>